<proteinExistence type="predicted"/>
<dbReference type="Proteomes" id="UP000236642">
    <property type="component" value="Unassembled WGS sequence"/>
</dbReference>
<dbReference type="Gene3D" id="2.60.120.10">
    <property type="entry name" value="Jelly Rolls"/>
    <property type="match status" value="1"/>
</dbReference>
<name>A0A2H5Y5Y9_9CHLR</name>
<dbReference type="InterPro" id="IPR053146">
    <property type="entry name" value="QDO-like"/>
</dbReference>
<accession>A0A2H5Y5Y9</accession>
<reference evidence="3" key="1">
    <citation type="submission" date="2017-09" db="EMBL/GenBank/DDBJ databases">
        <title>Metaegenomics of thermophilic ammonia-oxidizing enrichment culture.</title>
        <authorList>
            <person name="Kato S."/>
            <person name="Suzuki K."/>
        </authorList>
    </citation>
    <scope>NUCLEOTIDE SEQUENCE [LARGE SCALE GENOMIC DNA]</scope>
</reference>
<dbReference type="PANTHER" id="PTHR36440">
    <property type="entry name" value="PUTATIVE (AFU_ORTHOLOGUE AFUA_8G07350)-RELATED"/>
    <property type="match status" value="1"/>
</dbReference>
<evidence type="ECO:0000313" key="2">
    <source>
        <dbReference type="EMBL" id="GBD08863.1"/>
    </source>
</evidence>
<dbReference type="SUPFAM" id="SSF51182">
    <property type="entry name" value="RmlC-like cupins"/>
    <property type="match status" value="1"/>
</dbReference>
<gene>
    <name evidence="2" type="ORF">HRbin22_01106</name>
</gene>
<comment type="caution">
    <text evidence="2">The sequence shown here is derived from an EMBL/GenBank/DDBJ whole genome shotgun (WGS) entry which is preliminary data.</text>
</comment>
<dbReference type="AlphaFoldDB" id="A0A2H5Y5Y9"/>
<evidence type="ECO:0000259" key="1">
    <source>
        <dbReference type="Pfam" id="PF07883"/>
    </source>
</evidence>
<dbReference type="Pfam" id="PF07883">
    <property type="entry name" value="Cupin_2"/>
    <property type="match status" value="1"/>
</dbReference>
<sequence length="183" mass="20255">MAQIGQEIVNPRTGQRVRFVETASASAGARLVLECVSPPSPEREPEHVHPYQTNRFAVRRGALRFRIAGLERVVAAGEEVSIPPGTPHHFWVEGSEPAEYRQEFEPALNTETFFEALFGLAQAGRLSRSGMPPVLLLGVFGQTFWSTVRVTRPPVWVQWLTYAVLGPLGRLLGQRLPSAQDSV</sequence>
<dbReference type="InterPro" id="IPR011051">
    <property type="entry name" value="RmlC_Cupin_sf"/>
</dbReference>
<dbReference type="PANTHER" id="PTHR36440:SF1">
    <property type="entry name" value="PUTATIVE (AFU_ORTHOLOGUE AFUA_8G07350)-RELATED"/>
    <property type="match status" value="1"/>
</dbReference>
<dbReference type="EMBL" id="BEHY01000019">
    <property type="protein sequence ID" value="GBD08863.1"/>
    <property type="molecule type" value="Genomic_DNA"/>
</dbReference>
<protein>
    <recommendedName>
        <fullName evidence="1">Cupin type-2 domain-containing protein</fullName>
    </recommendedName>
</protein>
<feature type="domain" description="Cupin type-2" evidence="1">
    <location>
        <begin position="38"/>
        <end position="100"/>
    </location>
</feature>
<evidence type="ECO:0000313" key="3">
    <source>
        <dbReference type="Proteomes" id="UP000236642"/>
    </source>
</evidence>
<dbReference type="InterPro" id="IPR014710">
    <property type="entry name" value="RmlC-like_jellyroll"/>
</dbReference>
<organism evidence="2 3">
    <name type="scientific">Candidatus Thermoflexus japonica</name>
    <dbReference type="NCBI Taxonomy" id="2035417"/>
    <lineage>
        <taxon>Bacteria</taxon>
        <taxon>Bacillati</taxon>
        <taxon>Chloroflexota</taxon>
        <taxon>Thermoflexia</taxon>
        <taxon>Thermoflexales</taxon>
        <taxon>Thermoflexaceae</taxon>
        <taxon>Thermoflexus</taxon>
    </lineage>
</organism>
<dbReference type="InterPro" id="IPR013096">
    <property type="entry name" value="Cupin_2"/>
</dbReference>